<feature type="transmembrane region" description="Helical" evidence="7">
    <location>
        <begin position="127"/>
        <end position="145"/>
    </location>
</feature>
<dbReference type="InterPro" id="IPR004841">
    <property type="entry name" value="AA-permease/SLC12A_dom"/>
</dbReference>
<evidence type="ECO:0000256" key="2">
    <source>
        <dbReference type="ARBA" id="ARBA00022448"/>
    </source>
</evidence>
<evidence type="ECO:0000256" key="1">
    <source>
        <dbReference type="ARBA" id="ARBA00004141"/>
    </source>
</evidence>
<feature type="transmembrane region" description="Helical" evidence="7">
    <location>
        <begin position="239"/>
        <end position="264"/>
    </location>
</feature>
<dbReference type="EMBL" id="JBHTCP010000014">
    <property type="protein sequence ID" value="MFC7371743.1"/>
    <property type="molecule type" value="Genomic_DNA"/>
</dbReference>
<comment type="caution">
    <text evidence="9">The sequence shown here is derived from an EMBL/GenBank/DDBJ whole genome shotgun (WGS) entry which is preliminary data.</text>
</comment>
<keyword evidence="4" id="KW-0029">Amino-acid transport</keyword>
<feature type="transmembrane region" description="Helical" evidence="7">
    <location>
        <begin position="334"/>
        <end position="355"/>
    </location>
</feature>
<evidence type="ECO:0000256" key="3">
    <source>
        <dbReference type="ARBA" id="ARBA00022692"/>
    </source>
</evidence>
<dbReference type="Gene3D" id="1.20.1740.10">
    <property type="entry name" value="Amino acid/polyamine transporter I"/>
    <property type="match status" value="1"/>
</dbReference>
<dbReference type="Pfam" id="PF00324">
    <property type="entry name" value="AA_permease"/>
    <property type="match status" value="1"/>
</dbReference>
<keyword evidence="3 7" id="KW-0812">Transmembrane</keyword>
<keyword evidence="2" id="KW-0813">Transport</keyword>
<evidence type="ECO:0000256" key="5">
    <source>
        <dbReference type="ARBA" id="ARBA00022989"/>
    </source>
</evidence>
<name>A0ABW2NR87_9BACL</name>
<evidence type="ECO:0000256" key="6">
    <source>
        <dbReference type="ARBA" id="ARBA00023136"/>
    </source>
</evidence>
<feature type="transmembrane region" description="Helical" evidence="7">
    <location>
        <begin position="417"/>
        <end position="434"/>
    </location>
</feature>
<dbReference type="PROSITE" id="PS51257">
    <property type="entry name" value="PROKAR_LIPOPROTEIN"/>
    <property type="match status" value="1"/>
</dbReference>
<feature type="transmembrane region" description="Helical" evidence="7">
    <location>
        <begin position="47"/>
        <end position="66"/>
    </location>
</feature>
<dbReference type="PANTHER" id="PTHR43495">
    <property type="entry name" value="GABA PERMEASE"/>
    <property type="match status" value="1"/>
</dbReference>
<accession>A0ABW2NR87</accession>
<proteinExistence type="predicted"/>
<comment type="subcellular location">
    <subcellularLocation>
        <location evidence="1">Membrane</location>
        <topology evidence="1">Multi-pass membrane protein</topology>
    </subcellularLocation>
</comment>
<keyword evidence="5 7" id="KW-1133">Transmembrane helix</keyword>
<dbReference type="PANTHER" id="PTHR43495:SF5">
    <property type="entry name" value="GAMMA-AMINOBUTYRIC ACID PERMEASE"/>
    <property type="match status" value="1"/>
</dbReference>
<dbReference type="Proteomes" id="UP001596549">
    <property type="component" value="Unassembled WGS sequence"/>
</dbReference>
<gene>
    <name evidence="9" type="ORF">ACFQPF_08645</name>
</gene>
<dbReference type="RefSeq" id="WP_379748624.1">
    <property type="nucleotide sequence ID" value="NZ_JBHTCP010000014.1"/>
</dbReference>
<sequence>MKKGGCSTTAPKGELKWWQLSLIGVGCIIGTGYFLGSGIAIKTTGPSVLLSYLLAAVCTYIVYSALAKMSSADPQKGSFCAYSEKAYGRWAGFSCGWVYWTSETLIVGSQLTALSIFSQFWFPHVPLWIFAAGYALCGLAVIVIGTKGFERVENILAIIKVAAIFMFIIIAILAFSGVLHGDGFKPKIPSSVPDFFVNGFSGWWSSLLFAFYAFGGIEIMGLMAIKLKDKEDSLKAGRIMLLVLAIIYTVSIGLAVTMVSWTVFNDKESPFVLALQNFDLPFFPHIFNGALLIAGFSTMTASLFAVTSLLVTLAEGGNAPEIFEKGKKIKNIPWPSLLVTIGGISFSIILSLAMPGKVYEYLTTGAGLMLLYNWAFILLSSYKLIELTLFEKGKNIAGFLLIFAAISGTCLEKTSRTGFFVSLGFLCVIVLVLLKMKRVWKNESSVS</sequence>
<keyword evidence="10" id="KW-1185">Reference proteome</keyword>
<feature type="domain" description="Amino acid permease/ SLC12A" evidence="8">
    <location>
        <begin position="21"/>
        <end position="396"/>
    </location>
</feature>
<evidence type="ECO:0000256" key="7">
    <source>
        <dbReference type="SAM" id="Phobius"/>
    </source>
</evidence>
<organism evidence="9 10">
    <name type="scientific">Fictibacillus iocasae</name>
    <dbReference type="NCBI Taxonomy" id="2715437"/>
    <lineage>
        <taxon>Bacteria</taxon>
        <taxon>Bacillati</taxon>
        <taxon>Bacillota</taxon>
        <taxon>Bacilli</taxon>
        <taxon>Bacillales</taxon>
        <taxon>Fictibacillaceae</taxon>
        <taxon>Fictibacillus</taxon>
    </lineage>
</organism>
<keyword evidence="6 7" id="KW-0472">Membrane</keyword>
<feature type="transmembrane region" description="Helical" evidence="7">
    <location>
        <begin position="201"/>
        <end position="227"/>
    </location>
</feature>
<evidence type="ECO:0000259" key="8">
    <source>
        <dbReference type="Pfam" id="PF00324"/>
    </source>
</evidence>
<protein>
    <submittedName>
        <fullName evidence="9">Amino acid permease</fullName>
    </submittedName>
</protein>
<feature type="transmembrane region" description="Helical" evidence="7">
    <location>
        <begin position="157"/>
        <end position="181"/>
    </location>
</feature>
<evidence type="ECO:0000256" key="4">
    <source>
        <dbReference type="ARBA" id="ARBA00022970"/>
    </source>
</evidence>
<evidence type="ECO:0000313" key="10">
    <source>
        <dbReference type="Proteomes" id="UP001596549"/>
    </source>
</evidence>
<feature type="transmembrane region" description="Helical" evidence="7">
    <location>
        <begin position="361"/>
        <end position="382"/>
    </location>
</feature>
<reference evidence="10" key="1">
    <citation type="journal article" date="2019" name="Int. J. Syst. Evol. Microbiol.">
        <title>The Global Catalogue of Microorganisms (GCM) 10K type strain sequencing project: providing services to taxonomists for standard genome sequencing and annotation.</title>
        <authorList>
            <consortium name="The Broad Institute Genomics Platform"/>
            <consortium name="The Broad Institute Genome Sequencing Center for Infectious Disease"/>
            <person name="Wu L."/>
            <person name="Ma J."/>
        </authorList>
    </citation>
    <scope>NUCLEOTIDE SEQUENCE [LARGE SCALE GENOMIC DNA]</scope>
    <source>
        <strain evidence="10">NBRC 106396</strain>
    </source>
</reference>
<feature type="transmembrane region" description="Helical" evidence="7">
    <location>
        <begin position="20"/>
        <end position="41"/>
    </location>
</feature>
<feature type="transmembrane region" description="Helical" evidence="7">
    <location>
        <begin position="284"/>
        <end position="313"/>
    </location>
</feature>
<evidence type="ECO:0000313" key="9">
    <source>
        <dbReference type="EMBL" id="MFC7371743.1"/>
    </source>
</evidence>
<feature type="transmembrane region" description="Helical" evidence="7">
    <location>
        <begin position="394"/>
        <end position="411"/>
    </location>
</feature>
<dbReference type="PIRSF" id="PIRSF006060">
    <property type="entry name" value="AA_transporter"/>
    <property type="match status" value="1"/>
</dbReference>